<dbReference type="Proteomes" id="UP000199493">
    <property type="component" value="Unassembled WGS sequence"/>
</dbReference>
<evidence type="ECO:0000313" key="2">
    <source>
        <dbReference type="Proteomes" id="UP000199493"/>
    </source>
</evidence>
<organism evidence="1 2">
    <name type="scientific">Vreelandella aquamarina</name>
    <dbReference type="NCBI Taxonomy" id="77097"/>
    <lineage>
        <taxon>Bacteria</taxon>
        <taxon>Pseudomonadati</taxon>
        <taxon>Pseudomonadota</taxon>
        <taxon>Gammaproteobacteria</taxon>
        <taxon>Oceanospirillales</taxon>
        <taxon>Halomonadaceae</taxon>
        <taxon>Vreelandella</taxon>
    </lineage>
</organism>
<proteinExistence type="predicted"/>
<protein>
    <submittedName>
        <fullName evidence="1">Uncharacterized protein</fullName>
    </submittedName>
</protein>
<reference evidence="1 2" key="1">
    <citation type="submission" date="2016-10" db="EMBL/GenBank/DDBJ databases">
        <authorList>
            <person name="de Groot N.N."/>
        </authorList>
    </citation>
    <scope>NUCLEOTIDE SEQUENCE [LARGE SCALE GENOMIC DNA]</scope>
    <source>
        <strain evidence="1 2">558</strain>
    </source>
</reference>
<sequence length="112" mass="11581">MSPPCKRCASTRMLNLYTAQRVSVVGSTLIGGAIGAWRATAIPGPLPLAVTRFPLAKLPAAMMGAVAGGQTGSCMATSLFEHWLPVGSGTPWLCLSCGCTYRDAYPPLAPNA</sequence>
<dbReference type="RefSeq" id="WP_089676080.1">
    <property type="nucleotide sequence ID" value="NZ_FODB01000088.1"/>
</dbReference>
<accession>A0A1H8PJH5</accession>
<dbReference type="EMBL" id="FODB01000088">
    <property type="protein sequence ID" value="SEO41956.1"/>
    <property type="molecule type" value="Genomic_DNA"/>
</dbReference>
<name>A0A1H8PJH5_9GAMM</name>
<gene>
    <name evidence="1" type="ORF">SAMN04490369_10887</name>
</gene>
<dbReference type="AlphaFoldDB" id="A0A1H8PJH5"/>
<evidence type="ECO:0000313" key="1">
    <source>
        <dbReference type="EMBL" id="SEO41956.1"/>
    </source>
</evidence>